<dbReference type="InterPro" id="IPR029069">
    <property type="entry name" value="HotDog_dom_sf"/>
</dbReference>
<sequence length="149" mass="16977">MGLQEKKGFKFPEFTMTIERGKIREFIRAVGDDSPIYTNVQAAEEAGFQDTTIPPTFMQVADMWSGPDFMTQCEQLEINPVMILHGEQEYEYLGDVYPGDEITGSCQVVDIRTKKGSSGGMNIIQLETMYHNQHDQPVMVSRTKIIERF</sequence>
<protein>
    <submittedName>
        <fullName evidence="2">MaoC family dehydratase N-terminal domain-containing protein</fullName>
    </submittedName>
</protein>
<dbReference type="Pfam" id="PF13452">
    <property type="entry name" value="FAS1_DH_region"/>
    <property type="match status" value="1"/>
</dbReference>
<dbReference type="EMBL" id="CP121694">
    <property type="protein sequence ID" value="WRO22613.1"/>
    <property type="molecule type" value="Genomic_DNA"/>
</dbReference>
<dbReference type="PIRSF" id="PIRSF018072">
    <property type="entry name" value="UCP018072"/>
    <property type="match status" value="1"/>
</dbReference>
<proteinExistence type="predicted"/>
<dbReference type="KEGG" id="dbc:MFMK1_002450"/>
<dbReference type="InterPro" id="IPR039569">
    <property type="entry name" value="FAS1-like_DH_region"/>
</dbReference>
<evidence type="ECO:0000313" key="2">
    <source>
        <dbReference type="EMBL" id="WRO22613.1"/>
    </source>
</evidence>
<feature type="domain" description="FAS1-like dehydratase" evidence="1">
    <location>
        <begin position="7"/>
        <end position="139"/>
    </location>
</feature>
<organism evidence="2 3">
    <name type="scientific">Metallumcola ferriviriculae</name>
    <dbReference type="NCBI Taxonomy" id="3039180"/>
    <lineage>
        <taxon>Bacteria</taxon>
        <taxon>Bacillati</taxon>
        <taxon>Bacillota</taxon>
        <taxon>Clostridia</taxon>
        <taxon>Neomoorellales</taxon>
        <taxon>Desulfitibacteraceae</taxon>
        <taxon>Metallumcola</taxon>
    </lineage>
</organism>
<dbReference type="AlphaFoldDB" id="A0AAU0UMP0"/>
<dbReference type="Proteomes" id="UP001329915">
    <property type="component" value="Chromosome"/>
</dbReference>
<reference evidence="2 3" key="1">
    <citation type="submission" date="2023-04" db="EMBL/GenBank/DDBJ databases">
        <authorList>
            <person name="Hsu D."/>
        </authorList>
    </citation>
    <scope>NUCLEOTIDE SEQUENCE [LARGE SCALE GENOMIC DNA]</scope>
    <source>
        <strain evidence="2 3">MK1</strain>
    </source>
</reference>
<evidence type="ECO:0000259" key="1">
    <source>
        <dbReference type="Pfam" id="PF13452"/>
    </source>
</evidence>
<dbReference type="InterPro" id="IPR016709">
    <property type="entry name" value="HadA-like"/>
</dbReference>
<accession>A0AAU0UMP0</accession>
<dbReference type="CDD" id="cd03441">
    <property type="entry name" value="R_hydratase_like"/>
    <property type="match status" value="1"/>
</dbReference>
<evidence type="ECO:0000313" key="3">
    <source>
        <dbReference type="Proteomes" id="UP001329915"/>
    </source>
</evidence>
<gene>
    <name evidence="2" type="ORF">MFMK1_002450</name>
</gene>
<dbReference type="SUPFAM" id="SSF54637">
    <property type="entry name" value="Thioesterase/thiol ester dehydrase-isomerase"/>
    <property type="match status" value="1"/>
</dbReference>
<dbReference type="Gene3D" id="3.10.129.10">
    <property type="entry name" value="Hotdog Thioesterase"/>
    <property type="match status" value="1"/>
</dbReference>
<dbReference type="RefSeq" id="WP_366922023.1">
    <property type="nucleotide sequence ID" value="NZ_CP121694.1"/>
</dbReference>
<name>A0AAU0UMP0_9FIRM</name>
<keyword evidence="3" id="KW-1185">Reference proteome</keyword>